<comment type="caution">
    <text evidence="2">The sequence shown here is derived from an EMBL/GenBank/DDBJ whole genome shotgun (WGS) entry which is preliminary data.</text>
</comment>
<keyword evidence="3" id="KW-1185">Reference proteome</keyword>
<proteinExistence type="predicted"/>
<name>A0AAD1Y4B5_EUPCR</name>
<reference evidence="2" key="1">
    <citation type="submission" date="2023-07" db="EMBL/GenBank/DDBJ databases">
        <authorList>
            <consortium name="AG Swart"/>
            <person name="Singh M."/>
            <person name="Singh A."/>
            <person name="Seah K."/>
            <person name="Emmerich C."/>
        </authorList>
    </citation>
    <scope>NUCLEOTIDE SEQUENCE</scope>
    <source>
        <strain evidence="2">DP1</strain>
    </source>
</reference>
<dbReference type="AlphaFoldDB" id="A0AAD1Y4B5"/>
<organism evidence="2 3">
    <name type="scientific">Euplotes crassus</name>
    <dbReference type="NCBI Taxonomy" id="5936"/>
    <lineage>
        <taxon>Eukaryota</taxon>
        <taxon>Sar</taxon>
        <taxon>Alveolata</taxon>
        <taxon>Ciliophora</taxon>
        <taxon>Intramacronucleata</taxon>
        <taxon>Spirotrichea</taxon>
        <taxon>Hypotrichia</taxon>
        <taxon>Euplotida</taxon>
        <taxon>Euplotidae</taxon>
        <taxon>Moneuplotes</taxon>
    </lineage>
</organism>
<gene>
    <name evidence="2" type="ORF">ECRASSUSDP1_LOCUS25809</name>
</gene>
<dbReference type="EMBL" id="CAMPGE010026605">
    <property type="protein sequence ID" value="CAI2384284.1"/>
    <property type="molecule type" value="Genomic_DNA"/>
</dbReference>
<feature type="region of interest" description="Disordered" evidence="1">
    <location>
        <begin position="22"/>
        <end position="41"/>
    </location>
</feature>
<sequence length="108" mass="12482">MNWNRKYDKTLVKKPGMISSRNLTENSESLSQKSKSESPCSDFKGCKFELFFTQNDAKNHLKLQLQKDRINVLKSQINSSGPKYSPAGRETCRRRIYPDVLASYFTLI</sequence>
<feature type="compositionally biased region" description="Low complexity" evidence="1">
    <location>
        <begin position="27"/>
        <end position="41"/>
    </location>
</feature>
<evidence type="ECO:0000256" key="1">
    <source>
        <dbReference type="SAM" id="MobiDB-lite"/>
    </source>
</evidence>
<dbReference type="Proteomes" id="UP001295684">
    <property type="component" value="Unassembled WGS sequence"/>
</dbReference>
<evidence type="ECO:0000313" key="3">
    <source>
        <dbReference type="Proteomes" id="UP001295684"/>
    </source>
</evidence>
<protein>
    <submittedName>
        <fullName evidence="2">Uncharacterized protein</fullName>
    </submittedName>
</protein>
<accession>A0AAD1Y4B5</accession>
<evidence type="ECO:0000313" key="2">
    <source>
        <dbReference type="EMBL" id="CAI2384284.1"/>
    </source>
</evidence>